<dbReference type="AlphaFoldDB" id="A0A3P7N5J9"/>
<name>A0A3P7N5J9_9BILA</name>
<sequence length="47" mass="5336">MPTRPSLTLNGPKDAEVIAQLRNYYQLAAQQYRAVFETLEQNGKPDV</sequence>
<accession>A0A3P7N5J9</accession>
<organism evidence="1 2">
    <name type="scientific">Gongylonema pulchrum</name>
    <dbReference type="NCBI Taxonomy" id="637853"/>
    <lineage>
        <taxon>Eukaryota</taxon>
        <taxon>Metazoa</taxon>
        <taxon>Ecdysozoa</taxon>
        <taxon>Nematoda</taxon>
        <taxon>Chromadorea</taxon>
        <taxon>Rhabditida</taxon>
        <taxon>Spirurina</taxon>
        <taxon>Spiruromorpha</taxon>
        <taxon>Spiruroidea</taxon>
        <taxon>Gongylonematidae</taxon>
        <taxon>Gongylonema</taxon>
    </lineage>
</organism>
<evidence type="ECO:0000313" key="1">
    <source>
        <dbReference type="EMBL" id="VDN31953.1"/>
    </source>
</evidence>
<dbReference type="EMBL" id="UYRT01086934">
    <property type="protein sequence ID" value="VDN31953.1"/>
    <property type="molecule type" value="Genomic_DNA"/>
</dbReference>
<gene>
    <name evidence="1" type="ORF">GPUH_LOCUS18538</name>
</gene>
<reference evidence="1 2" key="1">
    <citation type="submission" date="2018-11" db="EMBL/GenBank/DDBJ databases">
        <authorList>
            <consortium name="Pathogen Informatics"/>
        </authorList>
    </citation>
    <scope>NUCLEOTIDE SEQUENCE [LARGE SCALE GENOMIC DNA]</scope>
</reference>
<evidence type="ECO:0000313" key="2">
    <source>
        <dbReference type="Proteomes" id="UP000271098"/>
    </source>
</evidence>
<protein>
    <submittedName>
        <fullName evidence="1">Uncharacterized protein</fullName>
    </submittedName>
</protein>
<keyword evidence="2" id="KW-1185">Reference proteome</keyword>
<proteinExistence type="predicted"/>
<dbReference type="Proteomes" id="UP000271098">
    <property type="component" value="Unassembled WGS sequence"/>
</dbReference>